<sequence>MLPCLHLLCQSCYEGDGAKRNHCPFHKEPFQEEDVVWSTFSRDSILGCKVRCWNAEHGCDAEDVASAMLEHFANACQFHVVRCPECSESVRHRDIAEHLACDCEPQRAHDQASDDNFSNAFMEVKGTLAKILEENSALHTKMDSFEDRLRTDTSGAFAAQSTSIADAVTAALERKSSELTTGAEAALAEDQREVTAEVRDALAYVQRTMKENSKACERNVSCLEDRVVKAVCEERKPADAGSSLSEMTAAKKEAASVEDEAKALELLAVASLSIRSDVLSKSVPYEWTIDDWNGFCRKSSDRLHYFTGNDGRPSYHYGYL</sequence>
<evidence type="ECO:0008006" key="6">
    <source>
        <dbReference type="Google" id="ProtNLM"/>
    </source>
</evidence>
<dbReference type="EMBL" id="JARKHS020013917">
    <property type="protein sequence ID" value="KAK8775599.1"/>
    <property type="molecule type" value="Genomic_DNA"/>
</dbReference>
<dbReference type="Proteomes" id="UP001321473">
    <property type="component" value="Unassembled WGS sequence"/>
</dbReference>
<dbReference type="GO" id="GO:0008270">
    <property type="term" value="F:zinc ion binding"/>
    <property type="evidence" value="ECO:0007669"/>
    <property type="project" value="UniProtKB-KW"/>
</dbReference>
<organism evidence="4 5">
    <name type="scientific">Amblyomma americanum</name>
    <name type="common">Lone star tick</name>
    <dbReference type="NCBI Taxonomy" id="6943"/>
    <lineage>
        <taxon>Eukaryota</taxon>
        <taxon>Metazoa</taxon>
        <taxon>Ecdysozoa</taxon>
        <taxon>Arthropoda</taxon>
        <taxon>Chelicerata</taxon>
        <taxon>Arachnida</taxon>
        <taxon>Acari</taxon>
        <taxon>Parasitiformes</taxon>
        <taxon>Ixodida</taxon>
        <taxon>Ixodoidea</taxon>
        <taxon>Ixodidae</taxon>
        <taxon>Amblyomminae</taxon>
        <taxon>Amblyomma</taxon>
    </lineage>
</organism>
<dbReference type="PROSITE" id="PS00518">
    <property type="entry name" value="ZF_RING_1"/>
    <property type="match status" value="1"/>
</dbReference>
<proteinExistence type="predicted"/>
<keyword evidence="1" id="KW-0479">Metal-binding</keyword>
<dbReference type="SUPFAM" id="SSF49599">
    <property type="entry name" value="TRAF domain-like"/>
    <property type="match status" value="1"/>
</dbReference>
<evidence type="ECO:0000256" key="3">
    <source>
        <dbReference type="ARBA" id="ARBA00022833"/>
    </source>
</evidence>
<dbReference type="InterPro" id="IPR013083">
    <property type="entry name" value="Znf_RING/FYVE/PHD"/>
</dbReference>
<keyword evidence="5" id="KW-1185">Reference proteome</keyword>
<feature type="non-terminal residue" evidence="4">
    <location>
        <position position="320"/>
    </location>
</feature>
<evidence type="ECO:0000313" key="4">
    <source>
        <dbReference type="EMBL" id="KAK8775599.1"/>
    </source>
</evidence>
<dbReference type="Gene3D" id="3.30.40.10">
    <property type="entry name" value="Zinc/RING finger domain, C3HC4 (zinc finger)"/>
    <property type="match status" value="1"/>
</dbReference>
<keyword evidence="3" id="KW-0862">Zinc</keyword>
<accession>A0AAQ4ELE7</accession>
<reference evidence="4 5" key="1">
    <citation type="journal article" date="2023" name="Arcadia Sci">
        <title>De novo assembly of a long-read Amblyomma americanum tick genome.</title>
        <authorList>
            <person name="Chou S."/>
            <person name="Poskanzer K.E."/>
            <person name="Rollins M."/>
            <person name="Thuy-Boun P.S."/>
        </authorList>
    </citation>
    <scope>NUCLEOTIDE SEQUENCE [LARGE SCALE GENOMIC DNA]</scope>
    <source>
        <strain evidence="4">F_SG_1</strain>
        <tissue evidence="4">Salivary glands</tissue>
    </source>
</reference>
<evidence type="ECO:0000256" key="2">
    <source>
        <dbReference type="ARBA" id="ARBA00022771"/>
    </source>
</evidence>
<protein>
    <recommendedName>
        <fullName evidence="6">Tnf receptor-associated factor</fullName>
    </recommendedName>
</protein>
<gene>
    <name evidence="4" type="ORF">V5799_031055</name>
</gene>
<comment type="caution">
    <text evidence="4">The sequence shown here is derived from an EMBL/GenBank/DDBJ whole genome shotgun (WGS) entry which is preliminary data.</text>
</comment>
<dbReference type="AlphaFoldDB" id="A0AAQ4ELE7"/>
<dbReference type="InterPro" id="IPR017907">
    <property type="entry name" value="Znf_RING_CS"/>
</dbReference>
<evidence type="ECO:0000313" key="5">
    <source>
        <dbReference type="Proteomes" id="UP001321473"/>
    </source>
</evidence>
<keyword evidence="2" id="KW-0863">Zinc-finger</keyword>
<evidence type="ECO:0000256" key="1">
    <source>
        <dbReference type="ARBA" id="ARBA00022723"/>
    </source>
</evidence>
<name>A0AAQ4ELE7_AMBAM</name>